<feature type="domain" description="OST-HTH associated" evidence="1">
    <location>
        <begin position="58"/>
        <end position="116"/>
    </location>
</feature>
<reference evidence="3 4" key="1">
    <citation type="submission" date="2018-02" db="EMBL/GenBank/DDBJ databases">
        <title>Draft genome of wild Prunus yedoensis var. nudiflora.</title>
        <authorList>
            <person name="Baek S."/>
            <person name="Kim J.-H."/>
            <person name="Choi K."/>
            <person name="Kim G.-B."/>
            <person name="Cho A."/>
            <person name="Jang H."/>
            <person name="Shin C.-H."/>
            <person name="Yu H.-J."/>
            <person name="Mun J.-H."/>
        </authorList>
    </citation>
    <scope>NUCLEOTIDE SEQUENCE [LARGE SCALE GENOMIC DNA]</scope>
    <source>
        <strain evidence="4">cv. Jeju island</strain>
        <tissue evidence="3">Leaf</tissue>
    </source>
</reference>
<keyword evidence="4" id="KW-1185">Reference proteome</keyword>
<feature type="domain" description="DUF7625" evidence="2">
    <location>
        <begin position="1"/>
        <end position="30"/>
    </location>
</feature>
<comment type="caution">
    <text evidence="3">The sequence shown here is derived from an EMBL/GenBank/DDBJ whole genome shotgun (WGS) entry which is preliminary data.</text>
</comment>
<evidence type="ECO:0000313" key="3">
    <source>
        <dbReference type="EMBL" id="PQM39134.1"/>
    </source>
</evidence>
<sequence>MVVKQSLGALQLYVGKNEQLWKCVNPIGGNLNQYPKATWDQIQNFLSSSDGRSAIMASQCRYEAAMILRKGCSEGLALGNVLQILNMIVSMKKWITHHQSGWQPISITLEETKAAIGVEPGI</sequence>
<dbReference type="OrthoDB" id="549353at2759"/>
<protein>
    <submittedName>
        <fullName evidence="3">Uncharacterized protein</fullName>
    </submittedName>
</protein>
<evidence type="ECO:0000259" key="1">
    <source>
        <dbReference type="Pfam" id="PF14418"/>
    </source>
</evidence>
<dbReference type="InterPro" id="IPR025677">
    <property type="entry name" value="OST-HTH-assoc_dom"/>
</dbReference>
<evidence type="ECO:0000259" key="2">
    <source>
        <dbReference type="Pfam" id="PF24620"/>
    </source>
</evidence>
<dbReference type="Pfam" id="PF14418">
    <property type="entry name" value="OHA"/>
    <property type="match status" value="1"/>
</dbReference>
<name>A0A314URC8_PRUYE</name>
<evidence type="ECO:0000313" key="4">
    <source>
        <dbReference type="Proteomes" id="UP000250321"/>
    </source>
</evidence>
<proteinExistence type="predicted"/>
<dbReference type="EMBL" id="PJQY01003234">
    <property type="protein sequence ID" value="PQM39134.1"/>
    <property type="molecule type" value="Genomic_DNA"/>
</dbReference>
<dbReference type="Pfam" id="PF24620">
    <property type="entry name" value="DUF7625"/>
    <property type="match status" value="1"/>
</dbReference>
<accession>A0A314URC8</accession>
<organism evidence="3 4">
    <name type="scientific">Prunus yedoensis var. nudiflora</name>
    <dbReference type="NCBI Taxonomy" id="2094558"/>
    <lineage>
        <taxon>Eukaryota</taxon>
        <taxon>Viridiplantae</taxon>
        <taxon>Streptophyta</taxon>
        <taxon>Embryophyta</taxon>
        <taxon>Tracheophyta</taxon>
        <taxon>Spermatophyta</taxon>
        <taxon>Magnoliopsida</taxon>
        <taxon>eudicotyledons</taxon>
        <taxon>Gunneridae</taxon>
        <taxon>Pentapetalae</taxon>
        <taxon>rosids</taxon>
        <taxon>fabids</taxon>
        <taxon>Rosales</taxon>
        <taxon>Rosaceae</taxon>
        <taxon>Amygdaloideae</taxon>
        <taxon>Amygdaleae</taxon>
        <taxon>Prunus</taxon>
    </lineage>
</organism>
<gene>
    <name evidence="3" type="ORF">Pyn_09038</name>
</gene>
<dbReference type="AlphaFoldDB" id="A0A314URC8"/>
<dbReference type="Proteomes" id="UP000250321">
    <property type="component" value="Unassembled WGS sequence"/>
</dbReference>
<dbReference type="STRING" id="2094558.A0A314URC8"/>
<dbReference type="InterPro" id="IPR056042">
    <property type="entry name" value="DUF7625"/>
</dbReference>